<dbReference type="Proteomes" id="UP000887576">
    <property type="component" value="Unplaced"/>
</dbReference>
<organism evidence="1 2">
    <name type="scientific">Panagrolaimus sp. JU765</name>
    <dbReference type="NCBI Taxonomy" id="591449"/>
    <lineage>
        <taxon>Eukaryota</taxon>
        <taxon>Metazoa</taxon>
        <taxon>Ecdysozoa</taxon>
        <taxon>Nematoda</taxon>
        <taxon>Chromadorea</taxon>
        <taxon>Rhabditida</taxon>
        <taxon>Tylenchina</taxon>
        <taxon>Panagrolaimomorpha</taxon>
        <taxon>Panagrolaimoidea</taxon>
        <taxon>Panagrolaimidae</taxon>
        <taxon>Panagrolaimus</taxon>
    </lineage>
</organism>
<dbReference type="WBParaSite" id="JU765_v2.g17357.t2">
    <property type="protein sequence ID" value="JU765_v2.g17357.t2"/>
    <property type="gene ID" value="JU765_v2.g17357"/>
</dbReference>
<sequence length="535" mass="59939">MQGSNNGTPQSTNTPISAAALLQSLGAQELIHRILQQKTVANFAAVIHQRYQQQQQQPSQQQQSSSTESVEYNTRSKVDTPPISRPSSSRANINGKPQRKLKIYGVDEKLDIIDYAKVIGNRAAGREYNVAESSIREWRKNETKLRMQAESTHSSIAPNPEKEAFHRKLSEELIDTPPISRPSSSRANINGKPQRKLKIYGVDEKLDIIDYAKVIGNRAAGREYNVAESSIREWRKNETKLRMQAESTHSSIAPNPEKEAFHRKLSEELISYINSTVGVTWLMVRDKCQELWRIHGSQYEEGLSIMHLQGWLSRFLAKARLEDSIPEIAPPIAMPNTGISSSSSSILNSVTMVKTDSPVDYPSTLSSPPPIKRGRYSTNRSSLQQSSSEIDHPKSRRKCAPKKILDATLKTSSISPLDLTTKKEQNSNEENKTEETDDEKESNSPVDYPSTLSSPPPVKRGRYSTNRSSLQQSSSEIDHPKSRRKCAPKKILDATLKTSSISPLDLTTKKEQNSNEENKTEETDDEKESSVLKVC</sequence>
<protein>
    <submittedName>
        <fullName evidence="2">Uncharacterized protein</fullName>
    </submittedName>
</protein>
<proteinExistence type="predicted"/>
<reference evidence="2" key="1">
    <citation type="submission" date="2022-11" db="UniProtKB">
        <authorList>
            <consortium name="WormBaseParasite"/>
        </authorList>
    </citation>
    <scope>IDENTIFICATION</scope>
</reference>
<name>A0AC34QKY7_9BILA</name>
<evidence type="ECO:0000313" key="2">
    <source>
        <dbReference type="WBParaSite" id="JU765_v2.g17357.t2"/>
    </source>
</evidence>
<accession>A0AC34QKY7</accession>
<evidence type="ECO:0000313" key="1">
    <source>
        <dbReference type="Proteomes" id="UP000887576"/>
    </source>
</evidence>